<dbReference type="PANTHER" id="PTHR33674:SF5">
    <property type="entry name" value="METHIONINE-S-OXIDE REDUCTASE"/>
    <property type="match status" value="1"/>
</dbReference>
<dbReference type="Pfam" id="PF24046">
    <property type="entry name" value="At4g08330"/>
    <property type="match status" value="1"/>
</dbReference>
<evidence type="ECO:0008006" key="3">
    <source>
        <dbReference type="Google" id="ProtNLM"/>
    </source>
</evidence>
<keyword evidence="2" id="KW-1185">Reference proteome</keyword>
<sequence>MTTATYSCKECRTSLNLSSNHLYPPDFYFEAGNKNTISFSWVDPQSFRFEPQDKIRPFFETLSYWGFQRKETKIKCINCGKILGFVYGDGPPSTDSPGQFHFGPSQVIPRFPRFRFNVKALLF</sequence>
<accession>A0AAW1LYW7</accession>
<comment type="caution">
    <text evidence="1">The sequence shown here is derived from an EMBL/GenBank/DDBJ whole genome shotgun (WGS) entry which is preliminary data.</text>
</comment>
<dbReference type="EMBL" id="JBDFQZ010000003">
    <property type="protein sequence ID" value="KAK9741085.1"/>
    <property type="molecule type" value="Genomic_DNA"/>
</dbReference>
<gene>
    <name evidence="1" type="ORF">RND81_03G080400</name>
</gene>
<dbReference type="AlphaFoldDB" id="A0AAW1LYW7"/>
<proteinExistence type="predicted"/>
<dbReference type="PANTHER" id="PTHR33674">
    <property type="entry name" value="METHIONINE-S-OXIDE REDUCTASE"/>
    <property type="match status" value="1"/>
</dbReference>
<organism evidence="1 2">
    <name type="scientific">Saponaria officinalis</name>
    <name type="common">Common soapwort</name>
    <name type="synonym">Lychnis saponaria</name>
    <dbReference type="NCBI Taxonomy" id="3572"/>
    <lineage>
        <taxon>Eukaryota</taxon>
        <taxon>Viridiplantae</taxon>
        <taxon>Streptophyta</taxon>
        <taxon>Embryophyta</taxon>
        <taxon>Tracheophyta</taxon>
        <taxon>Spermatophyta</taxon>
        <taxon>Magnoliopsida</taxon>
        <taxon>eudicotyledons</taxon>
        <taxon>Gunneridae</taxon>
        <taxon>Pentapetalae</taxon>
        <taxon>Caryophyllales</taxon>
        <taxon>Caryophyllaceae</taxon>
        <taxon>Caryophylleae</taxon>
        <taxon>Saponaria</taxon>
    </lineage>
</organism>
<protein>
    <recommendedName>
        <fullName evidence="3">MsrB domain-containing protein</fullName>
    </recommendedName>
</protein>
<dbReference type="Proteomes" id="UP001443914">
    <property type="component" value="Unassembled WGS sequence"/>
</dbReference>
<name>A0AAW1LYW7_SAPOF</name>
<evidence type="ECO:0000313" key="2">
    <source>
        <dbReference type="Proteomes" id="UP001443914"/>
    </source>
</evidence>
<dbReference type="InterPro" id="IPR045282">
    <property type="entry name" value="At4g08330-like"/>
</dbReference>
<reference evidence="1" key="1">
    <citation type="submission" date="2024-03" db="EMBL/GenBank/DDBJ databases">
        <title>WGS assembly of Saponaria officinalis var. Norfolk2.</title>
        <authorList>
            <person name="Jenkins J."/>
            <person name="Shu S."/>
            <person name="Grimwood J."/>
            <person name="Barry K."/>
            <person name="Goodstein D."/>
            <person name="Schmutz J."/>
            <person name="Leebens-Mack J."/>
            <person name="Osbourn A."/>
        </authorList>
    </citation>
    <scope>NUCLEOTIDE SEQUENCE [LARGE SCALE GENOMIC DNA]</scope>
    <source>
        <strain evidence="1">JIC</strain>
    </source>
</reference>
<evidence type="ECO:0000313" key="1">
    <source>
        <dbReference type="EMBL" id="KAK9741085.1"/>
    </source>
</evidence>